<evidence type="ECO:0000313" key="1">
    <source>
        <dbReference type="EMBL" id="CDK26915.1"/>
    </source>
</evidence>
<sequence>MLIQYPLLALADDDEYFYETSIYTTVMTFNTTIYSKFTTTICSPATETVTSYDQTYVLINTCAPDYTPDTSTTITVVTTPDTTTTTTSTRHHLSTTGTTTLIEWED</sequence>
<proteinExistence type="predicted"/>
<reference evidence="1" key="2">
    <citation type="submission" date="2014-02" db="EMBL/GenBank/DDBJ databases">
        <title>Complete DNA sequence of /Kuraishia capsulata/ illustrates novel genomic features among budding yeasts (/Saccharomycotina/).</title>
        <authorList>
            <person name="Morales L."/>
            <person name="Noel B."/>
            <person name="Porcel B."/>
            <person name="Marcet-Houben M."/>
            <person name="Hullo M-F."/>
            <person name="Sacerdot C."/>
            <person name="Tekaia F."/>
            <person name="Leh-Louis V."/>
            <person name="Despons L."/>
            <person name="Khanna V."/>
            <person name="Aury J-M."/>
            <person name="Barbe V."/>
            <person name="Couloux A."/>
            <person name="Labadie K."/>
            <person name="Pelletier E."/>
            <person name="Souciet J-L."/>
            <person name="Boekhout T."/>
            <person name="Gabaldon T."/>
            <person name="Wincker P."/>
            <person name="Dujon B."/>
        </authorList>
    </citation>
    <scope>NUCLEOTIDE SEQUENCE</scope>
    <source>
        <strain evidence="1">CBS 1993</strain>
    </source>
</reference>
<protein>
    <submittedName>
        <fullName evidence="1">Uncharacterized protein</fullName>
    </submittedName>
</protein>
<reference evidence="1" key="1">
    <citation type="submission" date="2013-12" db="EMBL/GenBank/DDBJ databases">
        <authorList>
            <person name="Genoscope - CEA"/>
        </authorList>
    </citation>
    <scope>NUCLEOTIDE SEQUENCE</scope>
    <source>
        <strain evidence="1">CBS 1993</strain>
    </source>
</reference>
<evidence type="ECO:0000313" key="2">
    <source>
        <dbReference type="Proteomes" id="UP000019384"/>
    </source>
</evidence>
<keyword evidence="2" id="KW-1185">Reference proteome</keyword>
<dbReference type="EMBL" id="HG793127">
    <property type="protein sequence ID" value="CDK26915.1"/>
    <property type="molecule type" value="Genomic_DNA"/>
</dbReference>
<accession>W6MW57</accession>
<gene>
    <name evidence="1" type="ORF">KUCA_T00002892001</name>
</gene>
<name>W6MW57_9ASCO</name>
<dbReference type="AlphaFoldDB" id="W6MW57"/>
<dbReference type="GeneID" id="34520299"/>
<dbReference type="Proteomes" id="UP000019384">
    <property type="component" value="Unassembled WGS sequence"/>
</dbReference>
<dbReference type="HOGENOM" id="CLU_2223669_0_0_1"/>
<dbReference type="RefSeq" id="XP_022458911.1">
    <property type="nucleotide sequence ID" value="XM_022603180.1"/>
</dbReference>
<organism evidence="1 2">
    <name type="scientific">Kuraishia capsulata CBS 1993</name>
    <dbReference type="NCBI Taxonomy" id="1382522"/>
    <lineage>
        <taxon>Eukaryota</taxon>
        <taxon>Fungi</taxon>
        <taxon>Dikarya</taxon>
        <taxon>Ascomycota</taxon>
        <taxon>Saccharomycotina</taxon>
        <taxon>Pichiomycetes</taxon>
        <taxon>Pichiales</taxon>
        <taxon>Pichiaceae</taxon>
        <taxon>Kuraishia</taxon>
    </lineage>
</organism>